<dbReference type="PROSITE" id="PS00018">
    <property type="entry name" value="EF_HAND_1"/>
    <property type="match status" value="1"/>
</dbReference>
<dbReference type="PROSITE" id="PS50157">
    <property type="entry name" value="ZINC_FINGER_C2H2_2"/>
    <property type="match status" value="2"/>
</dbReference>
<dbReference type="PROSITE" id="PS00028">
    <property type="entry name" value="ZINC_FINGER_C2H2_1"/>
    <property type="match status" value="3"/>
</dbReference>
<dbReference type="GO" id="GO:0000978">
    <property type="term" value="F:RNA polymerase II cis-regulatory region sequence-specific DNA binding"/>
    <property type="evidence" value="ECO:0007669"/>
    <property type="project" value="TreeGrafter"/>
</dbReference>
<dbReference type="Pfam" id="PF00096">
    <property type="entry name" value="zf-C2H2"/>
    <property type="match status" value="1"/>
</dbReference>
<dbReference type="Gene3D" id="3.30.160.60">
    <property type="entry name" value="Classic Zinc Finger"/>
    <property type="match status" value="2"/>
</dbReference>
<dbReference type="AlphaFoldDB" id="A0A0N5C124"/>
<accession>A0A0N5C124</accession>
<dbReference type="GO" id="GO:0000981">
    <property type="term" value="F:DNA-binding transcription factor activity, RNA polymerase II-specific"/>
    <property type="evidence" value="ECO:0007669"/>
    <property type="project" value="TreeGrafter"/>
</dbReference>
<dbReference type="STRING" id="174720.A0A0N5C124"/>
<dbReference type="InterPro" id="IPR013087">
    <property type="entry name" value="Znf_C2H2_type"/>
</dbReference>
<evidence type="ECO:0000256" key="1">
    <source>
        <dbReference type="ARBA" id="ARBA00022723"/>
    </source>
</evidence>
<dbReference type="GO" id="GO:0008270">
    <property type="term" value="F:zinc ion binding"/>
    <property type="evidence" value="ECO:0007669"/>
    <property type="project" value="UniProtKB-KW"/>
</dbReference>
<dbReference type="Proteomes" id="UP000046392">
    <property type="component" value="Unplaced"/>
</dbReference>
<evidence type="ECO:0000256" key="4">
    <source>
        <dbReference type="ARBA" id="ARBA00022833"/>
    </source>
</evidence>
<feature type="region of interest" description="Disordered" evidence="6">
    <location>
        <begin position="691"/>
        <end position="711"/>
    </location>
</feature>
<dbReference type="PANTHER" id="PTHR19818:SF139">
    <property type="entry name" value="PAIR-RULE PROTEIN ODD-PAIRED"/>
    <property type="match status" value="1"/>
</dbReference>
<dbReference type="GO" id="GO:0005634">
    <property type="term" value="C:nucleus"/>
    <property type="evidence" value="ECO:0007669"/>
    <property type="project" value="UniProtKB-ARBA"/>
</dbReference>
<keyword evidence="4" id="KW-0862">Zinc</keyword>
<evidence type="ECO:0000256" key="6">
    <source>
        <dbReference type="SAM" id="MobiDB-lite"/>
    </source>
</evidence>
<keyword evidence="2" id="KW-0677">Repeat</keyword>
<evidence type="ECO:0000256" key="2">
    <source>
        <dbReference type="ARBA" id="ARBA00022737"/>
    </source>
</evidence>
<feature type="domain" description="C2H2-type" evidence="7">
    <location>
        <begin position="447"/>
        <end position="475"/>
    </location>
</feature>
<dbReference type="SMART" id="SM00355">
    <property type="entry name" value="ZnF_C2H2"/>
    <property type="match status" value="6"/>
</dbReference>
<keyword evidence="3 5" id="KW-0863">Zinc-finger</keyword>
<dbReference type="PANTHER" id="PTHR19818">
    <property type="entry name" value="ZINC FINGER PROTEIN ZIC AND GLI"/>
    <property type="match status" value="1"/>
</dbReference>
<feature type="domain" description="C2H2-type" evidence="7">
    <location>
        <begin position="165"/>
        <end position="187"/>
    </location>
</feature>
<keyword evidence="8" id="KW-1185">Reference proteome</keyword>
<evidence type="ECO:0000256" key="5">
    <source>
        <dbReference type="PROSITE-ProRule" id="PRU00042"/>
    </source>
</evidence>
<dbReference type="InterPro" id="IPR018247">
    <property type="entry name" value="EF_Hand_1_Ca_BS"/>
</dbReference>
<dbReference type="InterPro" id="IPR050329">
    <property type="entry name" value="GLI_C2H2-zinc-finger"/>
</dbReference>
<keyword evidence="1" id="KW-0479">Metal-binding</keyword>
<dbReference type="SUPFAM" id="SSF57667">
    <property type="entry name" value="beta-beta-alpha zinc fingers"/>
    <property type="match status" value="2"/>
</dbReference>
<evidence type="ECO:0000256" key="3">
    <source>
        <dbReference type="ARBA" id="ARBA00022771"/>
    </source>
</evidence>
<proteinExistence type="predicted"/>
<evidence type="ECO:0000313" key="8">
    <source>
        <dbReference type="Proteomes" id="UP000046392"/>
    </source>
</evidence>
<evidence type="ECO:0000259" key="7">
    <source>
        <dbReference type="PROSITE" id="PS50157"/>
    </source>
</evidence>
<dbReference type="InterPro" id="IPR036236">
    <property type="entry name" value="Znf_C2H2_sf"/>
</dbReference>
<protein>
    <submittedName>
        <fullName evidence="9">C2H2-type domain-containing protein</fullName>
    </submittedName>
</protein>
<reference evidence="9" key="1">
    <citation type="submission" date="2017-02" db="UniProtKB">
        <authorList>
            <consortium name="WormBaseParasite"/>
        </authorList>
    </citation>
    <scope>IDENTIFICATION</scope>
</reference>
<organism evidence="8 9">
    <name type="scientific">Strongyloides papillosus</name>
    <name type="common">Intestinal threadworm</name>
    <dbReference type="NCBI Taxonomy" id="174720"/>
    <lineage>
        <taxon>Eukaryota</taxon>
        <taxon>Metazoa</taxon>
        <taxon>Ecdysozoa</taxon>
        <taxon>Nematoda</taxon>
        <taxon>Chromadorea</taxon>
        <taxon>Rhabditida</taxon>
        <taxon>Tylenchina</taxon>
        <taxon>Panagrolaimomorpha</taxon>
        <taxon>Strongyloidoidea</taxon>
        <taxon>Strongyloididae</taxon>
        <taxon>Strongyloides</taxon>
    </lineage>
</organism>
<dbReference type="WBParaSite" id="SPAL_0001170200.1">
    <property type="protein sequence ID" value="SPAL_0001170200.1"/>
    <property type="gene ID" value="SPAL_0001170200"/>
</dbReference>
<dbReference type="GO" id="GO:0045944">
    <property type="term" value="P:positive regulation of transcription by RNA polymerase II"/>
    <property type="evidence" value="ECO:0007669"/>
    <property type="project" value="UniProtKB-ARBA"/>
</dbReference>
<name>A0A0N5C124_STREA</name>
<sequence>MSLSFAVVDEDHNDLVNQEEILDDDENIPKQEAFAEVVVGEDGETYIITHEDAPEIDMHCVSSIQLVTNEQQTVEHIVIIDDGTLYAGEGPFFQLQENCFEGDFIPGQTRNRTVMTREDGSLEVVYIDDSFPYGMPSSHPGSSVGEDELSSTTGKHRRNRVEGSCMCPECGQTFINTARLERHLSVHQVFGSFQCPLCQKGYKYEYNLFYHWRKTCRDIHEIMSLEERKSCDVNQLRRVVDMLANEKHKSTPQDNVLPRTVLYASSSQLNHRESGDSRLKGKIDCRSCGVLVPPNHFGRHLSLHKGDGLVDVRSPCGGFFCDLCGVIFKFHHNLIKHWRTNCPTIQQGFEHGYIDHFTMDNDNLKKMVQSLLKRVVNSQMLREMEADYATARSIQNLNDPYHQDVYFQDHLFEGRQNGRMDDDESPTHRYIDSTSGKIYFANGNVSVQCPECFRSFASQQRLDRHLQGYHRGEGTHHCVLCGHRFKYDYSLLFHYRKTCPFSNAHIDQAVREQSSAAELKKLVREVAAKMVNDTSKVSQIEIKDIVEDESKIHREMMRFPLPNESNVPPPLIMQNKDLENSKACPVCMIKFAGEKVLEMHIAQAHKGYQESDHLIEEVKSNKDIVARSDDIETKEVNFLSGPPPRSVNKFSKSKVIDMRENKKKLEERDETFVVPKDNDIEVQVEKDMLMKDDQNSFIAPPPPRRFRKASK</sequence>
<evidence type="ECO:0000313" key="9">
    <source>
        <dbReference type="WBParaSite" id="SPAL_0001170200.1"/>
    </source>
</evidence>
<feature type="region of interest" description="Disordered" evidence="6">
    <location>
        <begin position="137"/>
        <end position="157"/>
    </location>
</feature>